<sequence length="576" mass="60595">MAGNLFSFNAESIEIDRSGWGASSNCVLGVTSSAYSYYQAMSLTSSAAGACLARSLVDEAPAVTAGTEYYAAVQVSPGTASLAFAVQIRWRDAAGTEIQTDATTITPPTGQWTRVTVIATAPAGAVTARVGLAPTATAAGQTWALDRLVLAPTSSATTTGNLIPYATADIEVDVSGWTVTAGAIAQSRDVVLSGGYALKATADGTADMVLTITQPVAGITPELGYVFTPCVYRSPGVTRIYQTRMEWLNSAGDVVRTRWQSWGGGSAQWLAGSAGDLAPDDAASVRLSVIVPDAPAGEVWYVDRVHFGIGGLTVRAAPIDGAGAAAVTVRGLSTGGPGWKWSLLRLVAGRPDQPVRGFSGDLVAQSVGGDIVVAEDYEAPLGTPVMWRIKLYNPTGSGSLTYLSDAITLPAETLDVWLVDPVLPARSTHATVQTLPDWQAAARQGVNDVRGRRAPVVISDVRQSRTGSLALITHTSDERDDLWWVLSSGNPLLIKWPPAWSEQDVYVSVGEAGEARLTEYAEVYDRAWTLALTEVDRPIGGLVGSATRTWQTVLDSGESWAVVLDAAETWLDVYTG</sequence>
<comment type="caution">
    <text evidence="1">The sequence shown here is derived from an EMBL/GenBank/DDBJ whole genome shotgun (WGS) entry which is preliminary data.</text>
</comment>
<evidence type="ECO:0000313" key="1">
    <source>
        <dbReference type="EMBL" id="KUF18864.1"/>
    </source>
</evidence>
<dbReference type="Gene3D" id="2.60.120.260">
    <property type="entry name" value="Galactose-binding domain-like"/>
    <property type="match status" value="2"/>
</dbReference>
<dbReference type="RefSeq" id="WP_058847024.1">
    <property type="nucleotide sequence ID" value="NZ_LOCL01000029.1"/>
</dbReference>
<organism evidence="1 2">
    <name type="scientific">Streptomyces silvensis</name>
    <dbReference type="NCBI Taxonomy" id="1765722"/>
    <lineage>
        <taxon>Bacteria</taxon>
        <taxon>Bacillati</taxon>
        <taxon>Actinomycetota</taxon>
        <taxon>Actinomycetes</taxon>
        <taxon>Kitasatosporales</taxon>
        <taxon>Streptomycetaceae</taxon>
        <taxon>Streptomyces</taxon>
    </lineage>
</organism>
<accession>A0A0W7X7V7</accession>
<reference evidence="1 2" key="1">
    <citation type="submission" date="2015-12" db="EMBL/GenBank/DDBJ databases">
        <title>Draft genome sequence of Streptomyces silvensis ATCC 53525, a producer of novel hormone antagonists.</title>
        <authorList>
            <person name="Johnston C.W."/>
            <person name="Li Y."/>
            <person name="Magarvey N.A."/>
        </authorList>
    </citation>
    <scope>NUCLEOTIDE SEQUENCE [LARGE SCALE GENOMIC DNA]</scope>
    <source>
        <strain evidence="1 2">ATCC 53525</strain>
    </source>
</reference>
<evidence type="ECO:0008006" key="3">
    <source>
        <dbReference type="Google" id="ProtNLM"/>
    </source>
</evidence>
<gene>
    <name evidence="1" type="ORF">AT728_07470</name>
</gene>
<protein>
    <recommendedName>
        <fullName evidence="3">CBM-cenC domain-containing protein</fullName>
    </recommendedName>
</protein>
<name>A0A0W7X7V7_9ACTN</name>
<keyword evidence="2" id="KW-1185">Reference proteome</keyword>
<dbReference type="Proteomes" id="UP000054804">
    <property type="component" value="Unassembled WGS sequence"/>
</dbReference>
<proteinExistence type="predicted"/>
<dbReference type="STRING" id="1765722.AT728_07470"/>
<dbReference type="OrthoDB" id="4134944at2"/>
<dbReference type="AlphaFoldDB" id="A0A0W7X7V7"/>
<evidence type="ECO:0000313" key="2">
    <source>
        <dbReference type="Proteomes" id="UP000054804"/>
    </source>
</evidence>
<dbReference type="EMBL" id="LOCL01000029">
    <property type="protein sequence ID" value="KUF18864.1"/>
    <property type="molecule type" value="Genomic_DNA"/>
</dbReference>